<name>A0A098YSZ3_9BACT</name>
<dbReference type="Proteomes" id="UP000029723">
    <property type="component" value="Unassembled WGS sequence"/>
</dbReference>
<sequence length="62" mass="7453">MNVGSFIEEYYSCHEKYRKYWFCKIGGTLEGRKINAEFSLQSTSQNSHENIQRQCWSQIREL</sequence>
<comment type="caution">
    <text evidence="1">The sequence shown here is derived from an EMBL/GenBank/DDBJ whole genome shotgun (WGS) entry which is preliminary data.</text>
</comment>
<organism evidence="1 2">
    <name type="scientific">Hoylesella timonensis S9-PR14</name>
    <dbReference type="NCBI Taxonomy" id="1401062"/>
    <lineage>
        <taxon>Bacteria</taxon>
        <taxon>Pseudomonadati</taxon>
        <taxon>Bacteroidota</taxon>
        <taxon>Bacteroidia</taxon>
        <taxon>Bacteroidales</taxon>
        <taxon>Prevotellaceae</taxon>
        <taxon>Hoylesella</taxon>
    </lineage>
</organism>
<protein>
    <submittedName>
        <fullName evidence="1">Uncharacterized protein</fullName>
    </submittedName>
</protein>
<dbReference type="EMBL" id="JRPQ01000071">
    <property type="protein sequence ID" value="KGI22461.1"/>
    <property type="molecule type" value="Genomic_DNA"/>
</dbReference>
<dbReference type="AlphaFoldDB" id="A0A098YSZ3"/>
<proteinExistence type="predicted"/>
<gene>
    <name evidence="1" type="ORF">HMPREF9304_04590</name>
</gene>
<reference evidence="1 2" key="1">
    <citation type="submission" date="2014-07" db="EMBL/GenBank/DDBJ databases">
        <authorList>
            <person name="McCorrison J."/>
            <person name="Sanka R."/>
            <person name="Torralba M."/>
            <person name="Gillis M."/>
            <person name="Haft D.H."/>
            <person name="Methe B."/>
            <person name="Sutton G."/>
            <person name="Nelson K.E."/>
        </authorList>
    </citation>
    <scope>NUCLEOTIDE SEQUENCE [LARGE SCALE GENOMIC DNA]</scope>
    <source>
        <strain evidence="1 2">S9-PR14</strain>
    </source>
</reference>
<accession>A0A098YSZ3</accession>
<evidence type="ECO:0000313" key="1">
    <source>
        <dbReference type="EMBL" id="KGI22461.1"/>
    </source>
</evidence>
<evidence type="ECO:0000313" key="2">
    <source>
        <dbReference type="Proteomes" id="UP000029723"/>
    </source>
</evidence>